<accession>A0A0M5IM04</accession>
<dbReference type="InterPro" id="IPR000873">
    <property type="entry name" value="AMP-dep_synth/lig_dom"/>
</dbReference>
<dbReference type="STRING" id="38300.SPRI_0400"/>
<gene>
    <name evidence="3" type="ORF">SPRI_0400</name>
</gene>
<dbReference type="AlphaFoldDB" id="A0A0M5IM04"/>
<organism evidence="3">
    <name type="scientific">Streptomyces pristinaespiralis</name>
    <dbReference type="NCBI Taxonomy" id="38300"/>
    <lineage>
        <taxon>Bacteria</taxon>
        <taxon>Bacillati</taxon>
        <taxon>Actinomycetota</taxon>
        <taxon>Actinomycetes</taxon>
        <taxon>Kitasatosporales</taxon>
        <taxon>Streptomycetaceae</taxon>
        <taxon>Streptomyces</taxon>
    </lineage>
</organism>
<dbReference type="Proteomes" id="UP000060513">
    <property type="component" value="Chromosome"/>
</dbReference>
<keyword evidence="2 3" id="KW-0436">Ligase</keyword>
<dbReference type="GO" id="GO:0016878">
    <property type="term" value="F:acid-thiol ligase activity"/>
    <property type="evidence" value="ECO:0007669"/>
    <property type="project" value="UniProtKB-ARBA"/>
</dbReference>
<sequence length="515" mass="55543">MYLTHILHRAVQQTPDDVATICGDRVRTWQESAERVARLAGGLRALGACEGDRIGILALNSDRYHEVLLAAWWAGCAVNPVNIRWSAKEIAYSLADSSTRVLFVDDAFAPLTPALHAEWDGVTTLIHCGDGPTPQNMHSHEELILSHEPLEETHSADGEPAGVFYTGGTTGFPKGVVLSHANIWASVLSAAATVRLVRQGGRMMVAAPMFHLAGLSCWYAQSLIGGSHVFVPAFEPAAVLQVIEKHRPTATLLVPAMVQMLVDHPDAGSRDLSSLETLVYGAAPISRALLERTHQVLPRTSLVQGYGMTEMAPCIAMLGADDHNDGRLLRSAGRALAGVEVRIVDREGAEVPQGTVGEIVARGEGMMQGYWKKPHETAEALRGGWMHTGDAGYLDADGYLFLVDRVKDMIVTGAENVYSTEVENAVAQHPSVAACAVIGVPDAQWGERVHAVVVLRPGCTATAEEIRDHTKSLIAGYKAPRSCEFVDELPLSAAGKVLKRELRAPHWQGTARRIN</sequence>
<dbReference type="OMA" id="ERSVMCC"/>
<reference evidence="3 4" key="1">
    <citation type="submission" date="2015-08" db="EMBL/GenBank/DDBJ databases">
        <title>Genome sequence of the pristinamycin over-producing bacterium Streptomyces pristinaespiralis HCCB10218.</title>
        <authorList>
            <person name="Tian J."/>
            <person name="Yang J."/>
            <person name="Li L."/>
            <person name="Ruan L."/>
            <person name="Wei W."/>
            <person name="Zheng G."/>
            <person name="Wei Z."/>
            <person name="Yang S."/>
            <person name="Ge M."/>
            <person name="Jiang W."/>
            <person name="Lu Y."/>
        </authorList>
    </citation>
    <scope>NUCLEOTIDE SEQUENCE [LARGE SCALE GENOMIC DNA]</scope>
    <source>
        <strain evidence="3 4">HCCB 10218</strain>
    </source>
</reference>
<dbReference type="InterPro" id="IPR020845">
    <property type="entry name" value="AMP-binding_CS"/>
</dbReference>
<dbReference type="EMBL" id="CP011340">
    <property type="protein sequence ID" value="ALC18706.1"/>
    <property type="molecule type" value="Genomic_DNA"/>
</dbReference>
<protein>
    <submittedName>
        <fullName evidence="3">Fatty-acid--CoA ligase</fullName>
    </submittedName>
</protein>
<name>A0A0M5IM04_STRPR</name>
<dbReference type="GeneID" id="97238513"/>
<comment type="similarity">
    <text evidence="1">Belongs to the ATP-dependent AMP-binding enzyme family.</text>
</comment>
<dbReference type="Pfam" id="PF00501">
    <property type="entry name" value="AMP-binding"/>
    <property type="match status" value="1"/>
</dbReference>
<evidence type="ECO:0000256" key="2">
    <source>
        <dbReference type="ARBA" id="ARBA00022598"/>
    </source>
</evidence>
<dbReference type="SUPFAM" id="SSF56801">
    <property type="entry name" value="Acetyl-CoA synthetase-like"/>
    <property type="match status" value="1"/>
</dbReference>
<dbReference type="InterPro" id="IPR045851">
    <property type="entry name" value="AMP-bd_C_sf"/>
</dbReference>
<dbReference type="Gene3D" id="3.40.50.12780">
    <property type="entry name" value="N-terminal domain of ligase-like"/>
    <property type="match status" value="1"/>
</dbReference>
<proteinExistence type="inferred from homology"/>
<dbReference type="OrthoDB" id="9803968at2"/>
<evidence type="ECO:0000313" key="4">
    <source>
        <dbReference type="Proteomes" id="UP000060513"/>
    </source>
</evidence>
<evidence type="ECO:0000313" key="3">
    <source>
        <dbReference type="EMBL" id="ALC18706.1"/>
    </source>
</evidence>
<dbReference type="InterPro" id="IPR050237">
    <property type="entry name" value="ATP-dep_AMP-bd_enzyme"/>
</dbReference>
<dbReference type="PROSITE" id="PS00455">
    <property type="entry name" value="AMP_BINDING"/>
    <property type="match status" value="1"/>
</dbReference>
<dbReference type="RefSeq" id="WP_005307542.1">
    <property type="nucleotide sequence ID" value="NZ_CP011340.1"/>
</dbReference>
<evidence type="ECO:0000256" key="1">
    <source>
        <dbReference type="ARBA" id="ARBA00006432"/>
    </source>
</evidence>
<dbReference type="FunFam" id="3.30.300.30:FF:000008">
    <property type="entry name" value="2,3-dihydroxybenzoate-AMP ligase"/>
    <property type="match status" value="1"/>
</dbReference>
<dbReference type="Gene3D" id="3.30.300.30">
    <property type="match status" value="1"/>
</dbReference>
<dbReference type="Pfam" id="PF13193">
    <property type="entry name" value="AMP-binding_C"/>
    <property type="match status" value="1"/>
</dbReference>
<dbReference type="InterPro" id="IPR025110">
    <property type="entry name" value="AMP-bd_C"/>
</dbReference>
<dbReference type="PATRIC" id="fig|38300.4.peg.419"/>
<dbReference type="NCBIfam" id="NF004837">
    <property type="entry name" value="PRK06187.1"/>
    <property type="match status" value="1"/>
</dbReference>
<dbReference type="PANTHER" id="PTHR43767:SF1">
    <property type="entry name" value="NONRIBOSOMAL PEPTIDE SYNTHASE PES1 (EUROFUNG)-RELATED"/>
    <property type="match status" value="1"/>
</dbReference>
<dbReference type="KEGG" id="spri:SPRI_0400"/>
<dbReference type="PANTHER" id="PTHR43767">
    <property type="entry name" value="LONG-CHAIN-FATTY-ACID--COA LIGASE"/>
    <property type="match status" value="1"/>
</dbReference>
<dbReference type="InterPro" id="IPR042099">
    <property type="entry name" value="ANL_N_sf"/>
</dbReference>
<dbReference type="CDD" id="cd17631">
    <property type="entry name" value="FACL_FadD13-like"/>
    <property type="match status" value="1"/>
</dbReference>